<dbReference type="InterPro" id="IPR003507">
    <property type="entry name" value="S66_fam"/>
</dbReference>
<evidence type="ECO:0000256" key="1">
    <source>
        <dbReference type="ARBA" id="ARBA00010233"/>
    </source>
</evidence>
<dbReference type="Gene3D" id="3.50.30.60">
    <property type="entry name" value="LD-carboxypeptidase A C-terminal domain-like"/>
    <property type="match status" value="1"/>
</dbReference>
<dbReference type="Proteomes" id="UP000297149">
    <property type="component" value="Chromosome"/>
</dbReference>
<dbReference type="GO" id="GO:0006508">
    <property type="term" value="P:proteolysis"/>
    <property type="evidence" value="ECO:0007669"/>
    <property type="project" value="UniProtKB-KW"/>
</dbReference>
<dbReference type="InterPro" id="IPR027461">
    <property type="entry name" value="Carboxypeptidase_A_C_sf"/>
</dbReference>
<dbReference type="KEGG" id="ddb:E7747_05310"/>
<dbReference type="InterPro" id="IPR040921">
    <property type="entry name" value="Peptidase_S66C"/>
</dbReference>
<organism evidence="9 10">
    <name type="scientific">Duncaniella dubosii</name>
    <dbReference type="NCBI Taxonomy" id="2518971"/>
    <lineage>
        <taxon>Bacteria</taxon>
        <taxon>Pseudomonadati</taxon>
        <taxon>Bacteroidota</taxon>
        <taxon>Bacteroidia</taxon>
        <taxon>Bacteroidales</taxon>
        <taxon>Muribaculaceae</taxon>
        <taxon>Duncaniella</taxon>
    </lineage>
</organism>
<keyword evidence="4" id="KW-0378">Hydrolase</keyword>
<sequence>MAELSILTPRPLRRGDRIAIVSPAGIIKPQIVYNCLPVLADRGWIPYVGENTFNREGTYAGTDDERYSDLETAFLDPDTRAIICARGGYGAVHLLDRLDRLPLRDDPKWVVGYSDISALHALMTRKGIKSLHAPMTKHIAQFSGKDGDSQLLFEKLEGAVPEVEVEAHPLNRPGKAEGLLAGGNLAVIAGLVSTPFDVIRPGTILFIEDIAEPIYKVERILYTLRLSGALGSLGGLIVGQFTDYAPDRNSPTMEAMISRIVEPFDFPVAFGFPIGHVDHNIPMTCSSEVALDVSSDTTLLSTIG</sequence>
<name>A0A4P7W1H8_9BACT</name>
<dbReference type="Pfam" id="PF17676">
    <property type="entry name" value="Peptidase_S66C"/>
    <property type="match status" value="1"/>
</dbReference>
<dbReference type="PIRSF" id="PIRSF028757">
    <property type="entry name" value="LD-carboxypeptidase"/>
    <property type="match status" value="1"/>
</dbReference>
<feature type="active site" description="Charge relay system" evidence="6">
    <location>
        <position position="208"/>
    </location>
</feature>
<reference evidence="10" key="1">
    <citation type="submission" date="2019-02" db="EMBL/GenBank/DDBJ databases">
        <title>Isolation and identification of novel species under the genus Muribaculum.</title>
        <authorList>
            <person name="Miyake S."/>
            <person name="Ding Y."/>
            <person name="Low A."/>
            <person name="Soh M."/>
            <person name="Seedorf H."/>
        </authorList>
    </citation>
    <scope>NUCLEOTIDE SEQUENCE [LARGE SCALE GENOMIC DNA]</scope>
    <source>
        <strain evidence="10">H5</strain>
    </source>
</reference>
<dbReference type="Pfam" id="PF02016">
    <property type="entry name" value="Peptidase_S66"/>
    <property type="match status" value="1"/>
</dbReference>
<feature type="domain" description="LD-carboxypeptidase N-terminal" evidence="7">
    <location>
        <begin position="18"/>
        <end position="133"/>
    </location>
</feature>
<dbReference type="PANTHER" id="PTHR30237:SF2">
    <property type="entry name" value="MUREIN TETRAPEPTIDE CARBOXYPEPTIDASE"/>
    <property type="match status" value="1"/>
</dbReference>
<evidence type="ECO:0000256" key="6">
    <source>
        <dbReference type="PIRSR" id="PIRSR028757-1"/>
    </source>
</evidence>
<dbReference type="EMBL" id="CP039396">
    <property type="protein sequence ID" value="QCD41749.1"/>
    <property type="molecule type" value="Genomic_DNA"/>
</dbReference>
<dbReference type="PANTHER" id="PTHR30237">
    <property type="entry name" value="MURAMOYLTETRAPEPTIDE CARBOXYPEPTIDASE"/>
    <property type="match status" value="1"/>
</dbReference>
<keyword evidence="10" id="KW-1185">Reference proteome</keyword>
<dbReference type="AlphaFoldDB" id="A0A4P7W1H8"/>
<dbReference type="GO" id="GO:0004180">
    <property type="term" value="F:carboxypeptidase activity"/>
    <property type="evidence" value="ECO:0007669"/>
    <property type="project" value="UniProtKB-KW"/>
</dbReference>
<dbReference type="InterPro" id="IPR040449">
    <property type="entry name" value="Peptidase_S66_N"/>
</dbReference>
<proteinExistence type="inferred from homology"/>
<evidence type="ECO:0000256" key="4">
    <source>
        <dbReference type="ARBA" id="ARBA00022801"/>
    </source>
</evidence>
<dbReference type="Gene3D" id="3.40.50.10740">
    <property type="entry name" value="Class I glutamine amidotransferase-like"/>
    <property type="match status" value="1"/>
</dbReference>
<gene>
    <name evidence="9" type="ORF">E7747_05310</name>
</gene>
<accession>A0A4P7W1H8</accession>
<evidence type="ECO:0000259" key="7">
    <source>
        <dbReference type="Pfam" id="PF02016"/>
    </source>
</evidence>
<evidence type="ECO:0000313" key="9">
    <source>
        <dbReference type="EMBL" id="QCD41749.1"/>
    </source>
</evidence>
<dbReference type="SUPFAM" id="SSF141986">
    <property type="entry name" value="LD-carboxypeptidase A C-terminal domain-like"/>
    <property type="match status" value="1"/>
</dbReference>
<dbReference type="CDD" id="cd07025">
    <property type="entry name" value="Peptidase_S66"/>
    <property type="match status" value="1"/>
</dbReference>
<feature type="active site" description="Charge relay system" evidence="6">
    <location>
        <position position="276"/>
    </location>
</feature>
<evidence type="ECO:0000256" key="3">
    <source>
        <dbReference type="ARBA" id="ARBA00022670"/>
    </source>
</evidence>
<comment type="similarity">
    <text evidence="1">Belongs to the peptidase S66 family.</text>
</comment>
<feature type="domain" description="LD-carboxypeptidase C-terminal" evidence="8">
    <location>
        <begin position="177"/>
        <end position="289"/>
    </location>
</feature>
<dbReference type="GO" id="GO:0008236">
    <property type="term" value="F:serine-type peptidase activity"/>
    <property type="evidence" value="ECO:0007669"/>
    <property type="project" value="UniProtKB-KW"/>
</dbReference>
<feature type="active site" description="Nucleophile" evidence="6">
    <location>
        <position position="114"/>
    </location>
</feature>
<protein>
    <submittedName>
        <fullName evidence="9">LD-carboxypeptidase</fullName>
    </submittedName>
</protein>
<dbReference type="InterPro" id="IPR027478">
    <property type="entry name" value="LdcA_N"/>
</dbReference>
<evidence type="ECO:0000313" key="10">
    <source>
        <dbReference type="Proteomes" id="UP000297149"/>
    </source>
</evidence>
<dbReference type="RefSeq" id="WP_136414562.1">
    <property type="nucleotide sequence ID" value="NZ_CP039396.1"/>
</dbReference>
<dbReference type="InterPro" id="IPR029062">
    <property type="entry name" value="Class_I_gatase-like"/>
</dbReference>
<keyword evidence="2 9" id="KW-0121">Carboxypeptidase</keyword>
<evidence type="ECO:0000259" key="8">
    <source>
        <dbReference type="Pfam" id="PF17676"/>
    </source>
</evidence>
<evidence type="ECO:0000256" key="5">
    <source>
        <dbReference type="ARBA" id="ARBA00022825"/>
    </source>
</evidence>
<keyword evidence="5" id="KW-0720">Serine protease</keyword>
<keyword evidence="3" id="KW-0645">Protease</keyword>
<dbReference type="SUPFAM" id="SSF52317">
    <property type="entry name" value="Class I glutamine amidotransferase-like"/>
    <property type="match status" value="1"/>
</dbReference>
<evidence type="ECO:0000256" key="2">
    <source>
        <dbReference type="ARBA" id="ARBA00022645"/>
    </source>
</evidence>